<dbReference type="PANTHER" id="PTHR31562">
    <property type="entry name" value="PROTEIN CBG18972"/>
    <property type="match status" value="1"/>
</dbReference>
<dbReference type="Pfam" id="PF03314">
    <property type="entry name" value="DUF273"/>
    <property type="match status" value="1"/>
</dbReference>
<name>A0A3P7JQN9_STRVU</name>
<dbReference type="OrthoDB" id="407658at2759"/>
<dbReference type="EMBL" id="UYYB01102403">
    <property type="protein sequence ID" value="VDM78587.1"/>
    <property type="molecule type" value="Genomic_DNA"/>
</dbReference>
<protein>
    <submittedName>
        <fullName evidence="1">Uncharacterized protein</fullName>
    </submittedName>
</protein>
<reference evidence="1 2" key="1">
    <citation type="submission" date="2018-11" db="EMBL/GenBank/DDBJ databases">
        <authorList>
            <consortium name="Pathogen Informatics"/>
        </authorList>
    </citation>
    <scope>NUCLEOTIDE SEQUENCE [LARGE SCALE GENOMIC DNA]</scope>
</reference>
<dbReference type="InterPro" id="IPR004988">
    <property type="entry name" value="DUF273"/>
</dbReference>
<keyword evidence="2" id="KW-1185">Reference proteome</keyword>
<evidence type="ECO:0000313" key="1">
    <source>
        <dbReference type="EMBL" id="VDM78587.1"/>
    </source>
</evidence>
<sequence length="78" mass="9290">MELYNASRNFDTLFLYEACIRSILGNSTYFGKIKILPKGSAWARDNWITNSLWSEERDFIIHGWKENQLKKYWRTPVG</sequence>
<dbReference type="PANTHER" id="PTHR31562:SF9">
    <property type="entry name" value="GLYCOSYLTRANSFERASE FAMILY 8 PROTEIN"/>
    <property type="match status" value="1"/>
</dbReference>
<evidence type="ECO:0000313" key="2">
    <source>
        <dbReference type="Proteomes" id="UP000270094"/>
    </source>
</evidence>
<dbReference type="AlphaFoldDB" id="A0A3P7JQN9"/>
<dbReference type="Proteomes" id="UP000270094">
    <property type="component" value="Unassembled WGS sequence"/>
</dbReference>
<accession>A0A3P7JQN9</accession>
<organism evidence="1 2">
    <name type="scientific">Strongylus vulgaris</name>
    <name type="common">Blood worm</name>
    <dbReference type="NCBI Taxonomy" id="40348"/>
    <lineage>
        <taxon>Eukaryota</taxon>
        <taxon>Metazoa</taxon>
        <taxon>Ecdysozoa</taxon>
        <taxon>Nematoda</taxon>
        <taxon>Chromadorea</taxon>
        <taxon>Rhabditida</taxon>
        <taxon>Rhabditina</taxon>
        <taxon>Rhabditomorpha</taxon>
        <taxon>Strongyloidea</taxon>
        <taxon>Strongylidae</taxon>
        <taxon>Strongylus</taxon>
    </lineage>
</organism>
<gene>
    <name evidence="1" type="ORF">SVUK_LOCUS13585</name>
</gene>
<proteinExistence type="predicted"/>